<protein>
    <submittedName>
        <fullName evidence="2">Growth differentiation factor 5</fullName>
    </submittedName>
</protein>
<reference evidence="2" key="1">
    <citation type="journal article" date="2008" name="Mol. Biol. Evol.">
        <title>Heterotypy in the N-Terminal Region of Growth/Differentiation Factor 5 (GDF5) Mature Protein during Teleost Evolution.</title>
        <authorList>
            <person name="Fujimura K."/>
            <person name="Terai Y."/>
            <person name="Ishiguro N."/>
            <person name="Miya M."/>
            <person name="Nishida M."/>
            <person name="Okada N."/>
        </authorList>
    </citation>
    <scope>NUCLEOTIDE SEQUENCE</scope>
</reference>
<dbReference type="EMBL" id="AB369568">
    <property type="protein sequence ID" value="BAG84672.1"/>
    <property type="molecule type" value="Genomic_DNA"/>
</dbReference>
<feature type="non-terminal residue" evidence="2">
    <location>
        <position position="1"/>
    </location>
</feature>
<feature type="region of interest" description="Disordered" evidence="1">
    <location>
        <begin position="1"/>
        <end position="38"/>
    </location>
</feature>
<gene>
    <name evidence="2" type="primary">Gdf5</name>
</gene>
<name>B6ZH87_MYRBE</name>
<feature type="compositionally biased region" description="Low complexity" evidence="1">
    <location>
        <begin position="14"/>
        <end position="30"/>
    </location>
</feature>
<proteinExistence type="predicted"/>
<evidence type="ECO:0000256" key="1">
    <source>
        <dbReference type="SAM" id="MobiDB-lite"/>
    </source>
</evidence>
<evidence type="ECO:0000313" key="2">
    <source>
        <dbReference type="EMBL" id="BAG84672.1"/>
    </source>
</evidence>
<dbReference type="AlphaFoldDB" id="B6ZH87"/>
<accession>B6ZH87</accession>
<sequence>RRMRRAPAVRGAKKPPQQSPQQSVPPHQAVKTQTKPRC</sequence>
<feature type="compositionally biased region" description="Basic residues" evidence="1">
    <location>
        <begin position="1"/>
        <end position="13"/>
    </location>
</feature>
<organism evidence="2">
    <name type="scientific">Myripristis berndti</name>
    <name type="common">Bigscale soldierfish</name>
    <dbReference type="NCBI Taxonomy" id="47700"/>
    <lineage>
        <taxon>Eukaryota</taxon>
        <taxon>Metazoa</taxon>
        <taxon>Chordata</taxon>
        <taxon>Craniata</taxon>
        <taxon>Vertebrata</taxon>
        <taxon>Euteleostomi</taxon>
        <taxon>Actinopterygii</taxon>
        <taxon>Neopterygii</taxon>
        <taxon>Teleostei</taxon>
        <taxon>Neoteleostei</taxon>
        <taxon>Acanthomorphata</taxon>
        <taxon>Holocentriformes</taxon>
        <taxon>Holocentridae</taxon>
        <taxon>Myripristis</taxon>
    </lineage>
</organism>
<feature type="non-terminal residue" evidence="2">
    <location>
        <position position="38"/>
    </location>
</feature>